<accession>A4C8R2</accession>
<dbReference type="AlphaFoldDB" id="A4C8R2"/>
<dbReference type="Proteomes" id="UP000006201">
    <property type="component" value="Unassembled WGS sequence"/>
</dbReference>
<dbReference type="OrthoDB" id="5957901at2"/>
<protein>
    <recommendedName>
        <fullName evidence="2">HTH cro/C1-type domain-containing protein</fullName>
    </recommendedName>
</protein>
<keyword evidence="4" id="KW-1185">Reference proteome</keyword>
<dbReference type="PANTHER" id="PTHR46558">
    <property type="entry name" value="TRACRIPTIONAL REGULATORY PROTEIN-RELATED-RELATED"/>
    <property type="match status" value="1"/>
</dbReference>
<dbReference type="Pfam" id="PF01381">
    <property type="entry name" value="HTH_3"/>
    <property type="match status" value="1"/>
</dbReference>
<evidence type="ECO:0000313" key="4">
    <source>
        <dbReference type="Proteomes" id="UP000006201"/>
    </source>
</evidence>
<dbReference type="PANTHER" id="PTHR46558:SF13">
    <property type="entry name" value="HTH-TYPE TRANSCRIPTIONAL REGULATOR IMMR"/>
    <property type="match status" value="1"/>
</dbReference>
<evidence type="ECO:0000313" key="3">
    <source>
        <dbReference type="EMBL" id="EAR28977.1"/>
    </source>
</evidence>
<feature type="domain" description="HTH cro/C1-type" evidence="2">
    <location>
        <begin position="19"/>
        <end position="71"/>
    </location>
</feature>
<dbReference type="InterPro" id="IPR001387">
    <property type="entry name" value="Cro/C1-type_HTH"/>
</dbReference>
<comment type="caution">
    <text evidence="3">The sequence shown here is derived from an EMBL/GenBank/DDBJ whole genome shotgun (WGS) entry which is preliminary data.</text>
</comment>
<dbReference type="EMBL" id="AAOH01000003">
    <property type="protein sequence ID" value="EAR28977.1"/>
    <property type="molecule type" value="Genomic_DNA"/>
</dbReference>
<evidence type="ECO:0000256" key="1">
    <source>
        <dbReference type="ARBA" id="ARBA00023125"/>
    </source>
</evidence>
<dbReference type="CDD" id="cd00093">
    <property type="entry name" value="HTH_XRE"/>
    <property type="match status" value="1"/>
</dbReference>
<reference evidence="3 4" key="1">
    <citation type="submission" date="2006-02" db="EMBL/GenBank/DDBJ databases">
        <authorList>
            <person name="Moran M.A."/>
            <person name="Kjelleberg S."/>
            <person name="Egan S."/>
            <person name="Saunders N."/>
            <person name="Thomas T."/>
            <person name="Ferriera S."/>
            <person name="Johnson J."/>
            <person name="Kravitz S."/>
            <person name="Halpern A."/>
            <person name="Remington K."/>
            <person name="Beeson K."/>
            <person name="Tran B."/>
            <person name="Rogers Y.-H."/>
            <person name="Friedman R."/>
            <person name="Venter J.C."/>
        </authorList>
    </citation>
    <scope>NUCLEOTIDE SEQUENCE [LARGE SCALE GENOMIC DNA]</scope>
    <source>
        <strain evidence="3 4">D2</strain>
    </source>
</reference>
<dbReference type="SMART" id="SM00530">
    <property type="entry name" value="HTH_XRE"/>
    <property type="match status" value="1"/>
</dbReference>
<dbReference type="Gene3D" id="1.10.260.40">
    <property type="entry name" value="lambda repressor-like DNA-binding domains"/>
    <property type="match status" value="1"/>
</dbReference>
<gene>
    <name evidence="3" type="ORF">PTD2_08034</name>
</gene>
<dbReference type="GO" id="GO:0003677">
    <property type="term" value="F:DNA binding"/>
    <property type="evidence" value="ECO:0007669"/>
    <property type="project" value="UniProtKB-KW"/>
</dbReference>
<dbReference type="RefSeq" id="WP_009838238.1">
    <property type="nucleotide sequence ID" value="NZ_AAOH01000003.1"/>
</dbReference>
<proteinExistence type="predicted"/>
<name>A4C8R2_9GAMM</name>
<dbReference type="HOGENOM" id="CLU_1569378_0_0_6"/>
<organism evidence="3 4">
    <name type="scientific">Pseudoalteromonas tunicata D2</name>
    <dbReference type="NCBI Taxonomy" id="87626"/>
    <lineage>
        <taxon>Bacteria</taxon>
        <taxon>Pseudomonadati</taxon>
        <taxon>Pseudomonadota</taxon>
        <taxon>Gammaproteobacteria</taxon>
        <taxon>Alteromonadales</taxon>
        <taxon>Pseudoalteromonadaceae</taxon>
        <taxon>Pseudoalteromonas</taxon>
    </lineage>
</organism>
<dbReference type="STRING" id="87626.PTD2_08034"/>
<evidence type="ECO:0000259" key="2">
    <source>
        <dbReference type="PROSITE" id="PS50943"/>
    </source>
</evidence>
<keyword evidence="1" id="KW-0238">DNA-binding</keyword>
<dbReference type="eggNOG" id="COG1476">
    <property type="taxonomic scope" value="Bacteria"/>
</dbReference>
<dbReference type="PROSITE" id="PS50943">
    <property type="entry name" value="HTH_CROC1"/>
    <property type="match status" value="1"/>
</dbReference>
<sequence length="170" mass="18508">MFAVNWDELNMPNTIGERVAAERKKLGLTQTALAEKVGVTQQAIGNIENNRSDSKRLADIAEALGVTYTYLKTGNNTTIANHLSVVNDTNVNYNINSTATYDEIKDIVPSALDRTIVAITKRLNATGGGKLDIIEHRDLIGRFLAISIVGELSNDYSAMAEGLELLSEIK</sequence>
<dbReference type="InterPro" id="IPR010982">
    <property type="entry name" value="Lambda_DNA-bd_dom_sf"/>
</dbReference>
<dbReference type="SUPFAM" id="SSF47413">
    <property type="entry name" value="lambda repressor-like DNA-binding domains"/>
    <property type="match status" value="1"/>
</dbReference>